<organism evidence="1 2">
    <name type="scientific">Pleionea litopenaei</name>
    <dbReference type="NCBI Taxonomy" id="3070815"/>
    <lineage>
        <taxon>Bacteria</taxon>
        <taxon>Pseudomonadati</taxon>
        <taxon>Pseudomonadota</taxon>
        <taxon>Gammaproteobacteria</taxon>
        <taxon>Oceanospirillales</taxon>
        <taxon>Pleioneaceae</taxon>
        <taxon>Pleionea</taxon>
    </lineage>
</organism>
<protein>
    <submittedName>
        <fullName evidence="1">Uncharacterized protein</fullName>
    </submittedName>
</protein>
<dbReference type="KEGG" id="plei:Q9312_02515"/>
<sequence length="252" mass="27077">MANNGFSRSPLLLKGALIEFSERFIGPLPNIIIFQYNPASMSRSLEVYNPFQTEEVTDEEGQVQSVNYSISADAQPHDPPESFSLELELDATDDLEIGDPIAVATGVADRIAALEMLLYPQEESLLGELLGAISVSIGGGGASASTSAAAEPVPRGRVPVLLFVWGPGRILPVRLTSFNVDEQAHSPILYPTQAKVSLGVQVLTLNELNAYQDSMSKDLAIAAYKFTRKQKQVLAASNVANTVQSILGMLPF</sequence>
<evidence type="ECO:0000313" key="1">
    <source>
        <dbReference type="EMBL" id="WMS87809.1"/>
    </source>
</evidence>
<name>A0AA51RUP4_9GAMM</name>
<accession>A0AA51RUP4</accession>
<dbReference type="Proteomes" id="UP001239782">
    <property type="component" value="Chromosome"/>
</dbReference>
<reference evidence="1 2" key="1">
    <citation type="submission" date="2023-08" db="EMBL/GenBank/DDBJ databases">
        <title>Pleionea litopenaei sp. nov., isolated from stomach of juvenile Litopenaeus vannamei.</title>
        <authorList>
            <person name="Rho A.M."/>
            <person name="Hwang C.Y."/>
        </authorList>
    </citation>
    <scope>NUCLEOTIDE SEQUENCE [LARGE SCALE GENOMIC DNA]</scope>
    <source>
        <strain evidence="1 2">HL-JVS1</strain>
    </source>
</reference>
<proteinExistence type="predicted"/>
<keyword evidence="2" id="KW-1185">Reference proteome</keyword>
<gene>
    <name evidence="1" type="ORF">Q9312_02515</name>
</gene>
<dbReference type="AlphaFoldDB" id="A0AA51RUP4"/>
<dbReference type="RefSeq" id="WP_309202964.1">
    <property type="nucleotide sequence ID" value="NZ_CP133548.1"/>
</dbReference>
<evidence type="ECO:0000313" key="2">
    <source>
        <dbReference type="Proteomes" id="UP001239782"/>
    </source>
</evidence>
<dbReference type="EMBL" id="CP133548">
    <property type="protein sequence ID" value="WMS87809.1"/>
    <property type="molecule type" value="Genomic_DNA"/>
</dbReference>